<dbReference type="EMBL" id="LACB01000109">
    <property type="protein sequence ID" value="KAJ9488686.1"/>
    <property type="molecule type" value="Genomic_DNA"/>
</dbReference>
<proteinExistence type="predicted"/>
<dbReference type="AlphaFoldDB" id="A0AAI9TK69"/>
<reference evidence="1" key="1">
    <citation type="submission" date="2015-06" db="EMBL/GenBank/DDBJ databases">
        <authorList>
            <person name="Nguyen H."/>
        </authorList>
    </citation>
    <scope>NUCLEOTIDE SEQUENCE</scope>
    <source>
        <strain evidence="1">DAOM 180753</strain>
    </source>
</reference>
<dbReference type="Proteomes" id="UP001227192">
    <property type="component" value="Unassembled WGS sequence"/>
</dbReference>
<reference evidence="1" key="2">
    <citation type="journal article" date="2016" name="Fungal Biol.">
        <title>Ochratoxin A production by Penicillium thymicola.</title>
        <authorList>
            <person name="Nguyen H.D.T."/>
            <person name="McMullin D.R."/>
            <person name="Ponomareva E."/>
            <person name="Riley R."/>
            <person name="Pomraning K.R."/>
            <person name="Baker S.E."/>
            <person name="Seifert K.A."/>
        </authorList>
    </citation>
    <scope>NUCLEOTIDE SEQUENCE</scope>
    <source>
        <strain evidence="1">DAOM 180753</strain>
    </source>
</reference>
<accession>A0AAI9TK69</accession>
<sequence length="90" mass="10343">MSRLIYGRSAYNVFTPSVNDHRGYLNFGKEVYILYIPTFIVEYPLVTSLCPGNAQYSLSRVGSFHNFSVKYVRKIRSRTSQSTPTLTPNR</sequence>
<organism evidence="1 2">
    <name type="scientific">Penicillium thymicola</name>
    <dbReference type="NCBI Taxonomy" id="293382"/>
    <lineage>
        <taxon>Eukaryota</taxon>
        <taxon>Fungi</taxon>
        <taxon>Dikarya</taxon>
        <taxon>Ascomycota</taxon>
        <taxon>Pezizomycotina</taxon>
        <taxon>Eurotiomycetes</taxon>
        <taxon>Eurotiomycetidae</taxon>
        <taxon>Eurotiales</taxon>
        <taxon>Aspergillaceae</taxon>
        <taxon>Penicillium</taxon>
    </lineage>
</organism>
<protein>
    <submittedName>
        <fullName evidence="1">Uncharacterized protein</fullName>
    </submittedName>
</protein>
<name>A0AAI9TK69_PENTH</name>
<evidence type="ECO:0000313" key="1">
    <source>
        <dbReference type="EMBL" id="KAJ9488686.1"/>
    </source>
</evidence>
<evidence type="ECO:0000313" key="2">
    <source>
        <dbReference type="Proteomes" id="UP001227192"/>
    </source>
</evidence>
<gene>
    <name evidence="1" type="ORF">VN97_g4600</name>
</gene>
<keyword evidence="2" id="KW-1185">Reference proteome</keyword>
<comment type="caution">
    <text evidence="1">The sequence shown here is derived from an EMBL/GenBank/DDBJ whole genome shotgun (WGS) entry which is preliminary data.</text>
</comment>